<dbReference type="SUPFAM" id="SSF51735">
    <property type="entry name" value="NAD(P)-binding Rossmann-fold domains"/>
    <property type="match status" value="1"/>
</dbReference>
<dbReference type="OrthoDB" id="517007at2"/>
<protein>
    <submittedName>
        <fullName evidence="2">SDR family oxidoreductase</fullName>
    </submittedName>
</protein>
<dbReference type="InterPro" id="IPR036291">
    <property type="entry name" value="NAD(P)-bd_dom_sf"/>
</dbReference>
<dbReference type="AlphaFoldDB" id="A0A7J5AXT2"/>
<gene>
    <name evidence="2" type="ORF">F8O03_17090</name>
</gene>
<keyword evidence="3" id="KW-1185">Reference proteome</keyword>
<dbReference type="PRINTS" id="PR00081">
    <property type="entry name" value="GDHRDH"/>
</dbReference>
<dbReference type="PANTHER" id="PTHR43975">
    <property type="entry name" value="ZGC:101858"/>
    <property type="match status" value="1"/>
</dbReference>
<dbReference type="RefSeq" id="WP_151424949.1">
    <property type="nucleotide sequence ID" value="NZ_WBJX01000007.1"/>
</dbReference>
<dbReference type="Pfam" id="PF13561">
    <property type="entry name" value="adh_short_C2"/>
    <property type="match status" value="1"/>
</dbReference>
<evidence type="ECO:0000256" key="1">
    <source>
        <dbReference type="ARBA" id="ARBA00023002"/>
    </source>
</evidence>
<comment type="caution">
    <text evidence="2">The sequence shown here is derived from an EMBL/GenBank/DDBJ whole genome shotgun (WGS) entry which is preliminary data.</text>
</comment>
<dbReference type="GO" id="GO:0016491">
    <property type="term" value="F:oxidoreductase activity"/>
    <property type="evidence" value="ECO:0007669"/>
    <property type="project" value="UniProtKB-KW"/>
</dbReference>
<evidence type="ECO:0000313" key="3">
    <source>
        <dbReference type="Proteomes" id="UP000490386"/>
    </source>
</evidence>
<reference evidence="2 3" key="1">
    <citation type="submission" date="2019-09" db="EMBL/GenBank/DDBJ databases">
        <title>Phylogeny of genus Pseudoclavibacter and closely related genus.</title>
        <authorList>
            <person name="Li Y."/>
        </authorList>
    </citation>
    <scope>NUCLEOTIDE SEQUENCE [LARGE SCALE GENOMIC DNA]</scope>
    <source>
        <strain evidence="2 3">THG-MD12</strain>
    </source>
</reference>
<dbReference type="Proteomes" id="UP000490386">
    <property type="component" value="Unassembled WGS sequence"/>
</dbReference>
<dbReference type="Gene3D" id="3.40.50.720">
    <property type="entry name" value="NAD(P)-binding Rossmann-like Domain"/>
    <property type="match status" value="1"/>
</dbReference>
<evidence type="ECO:0000313" key="2">
    <source>
        <dbReference type="EMBL" id="KAB1636238.1"/>
    </source>
</evidence>
<dbReference type="EMBL" id="WBJX01000007">
    <property type="protein sequence ID" value="KAB1636238.1"/>
    <property type="molecule type" value="Genomic_DNA"/>
</dbReference>
<keyword evidence="1" id="KW-0560">Oxidoreductase</keyword>
<organism evidence="2 3">
    <name type="scientific">Pseudoclavibacter terrae</name>
    <dbReference type="NCBI Taxonomy" id="1530195"/>
    <lineage>
        <taxon>Bacteria</taxon>
        <taxon>Bacillati</taxon>
        <taxon>Actinomycetota</taxon>
        <taxon>Actinomycetes</taxon>
        <taxon>Micrococcales</taxon>
        <taxon>Microbacteriaceae</taxon>
        <taxon>Pseudoclavibacter</taxon>
    </lineage>
</organism>
<dbReference type="InterPro" id="IPR002347">
    <property type="entry name" value="SDR_fam"/>
</dbReference>
<dbReference type="FunFam" id="3.40.50.720:FF:000084">
    <property type="entry name" value="Short-chain dehydrogenase reductase"/>
    <property type="match status" value="1"/>
</dbReference>
<proteinExistence type="predicted"/>
<name>A0A7J5AXT2_9MICO</name>
<dbReference type="PANTHER" id="PTHR43975:SF2">
    <property type="entry name" value="EG:BACR7A4.14 PROTEIN-RELATED"/>
    <property type="match status" value="1"/>
</dbReference>
<dbReference type="PRINTS" id="PR00080">
    <property type="entry name" value="SDRFAMILY"/>
</dbReference>
<sequence length="262" mass="27933">MSTENQNQGRLHGKVVMMTGVSKGLGKQNAIELAKAGAKLSISARSEAALLETVALCEAQGAEVLGVVCDVTDVEHLENYVARTVERFGRIDVLINNANFEAELTPFLQQDISSLRTAFEVGAMAVWRLMQLCHPHMARAEGTASIINLVSGVYETGMEGYASYVPDKAAIRGLSMVAARELGASGIRVNTLAPVALTDTILHGLAPEYSEFVKQQMSVNPLGRFGDPAADIAPVLIFLASDDSRWITGQNFNADGGAVIQA</sequence>
<dbReference type="CDD" id="cd05233">
    <property type="entry name" value="SDR_c"/>
    <property type="match status" value="1"/>
</dbReference>
<accession>A0A7J5AXT2</accession>